<keyword evidence="6" id="KW-1185">Reference proteome</keyword>
<dbReference type="EMBL" id="AUSU01005525">
    <property type="protein sequence ID" value="EPS63382.1"/>
    <property type="molecule type" value="Genomic_DNA"/>
</dbReference>
<dbReference type="PANTHER" id="PTHR26379">
    <property type="entry name" value="BTB/POZ AND MATH DOMAIN-CONTAINING PROTEIN 1"/>
    <property type="match status" value="1"/>
</dbReference>
<dbReference type="SUPFAM" id="SSF49599">
    <property type="entry name" value="TRAF domain-like"/>
    <property type="match status" value="1"/>
</dbReference>
<comment type="similarity">
    <text evidence="2">Belongs to the Tdpoz family.</text>
</comment>
<evidence type="ECO:0000259" key="4">
    <source>
        <dbReference type="PROSITE" id="PS50144"/>
    </source>
</evidence>
<evidence type="ECO:0000313" key="6">
    <source>
        <dbReference type="Proteomes" id="UP000015453"/>
    </source>
</evidence>
<name>S8DU60_9LAMI</name>
<feature type="domain" description="BTB" evidence="3">
    <location>
        <begin position="180"/>
        <end position="243"/>
    </location>
</feature>
<protein>
    <recommendedName>
        <fullName evidence="7">BTB domain-containing protein</fullName>
    </recommendedName>
</protein>
<evidence type="ECO:0000313" key="5">
    <source>
        <dbReference type="EMBL" id="EPS63382.1"/>
    </source>
</evidence>
<evidence type="ECO:0000256" key="2">
    <source>
        <dbReference type="ARBA" id="ARBA00010846"/>
    </source>
</evidence>
<dbReference type="SMART" id="SM00225">
    <property type="entry name" value="BTB"/>
    <property type="match status" value="1"/>
</dbReference>
<dbReference type="GO" id="GO:0016567">
    <property type="term" value="P:protein ubiquitination"/>
    <property type="evidence" value="ECO:0007669"/>
    <property type="project" value="InterPro"/>
</dbReference>
<evidence type="ECO:0008006" key="7">
    <source>
        <dbReference type="Google" id="ProtNLM"/>
    </source>
</evidence>
<dbReference type="AlphaFoldDB" id="S8DU60"/>
<dbReference type="InterPro" id="IPR008974">
    <property type="entry name" value="TRAF-like"/>
</dbReference>
<organism evidence="5 6">
    <name type="scientific">Genlisea aurea</name>
    <dbReference type="NCBI Taxonomy" id="192259"/>
    <lineage>
        <taxon>Eukaryota</taxon>
        <taxon>Viridiplantae</taxon>
        <taxon>Streptophyta</taxon>
        <taxon>Embryophyta</taxon>
        <taxon>Tracheophyta</taxon>
        <taxon>Spermatophyta</taxon>
        <taxon>Magnoliopsida</taxon>
        <taxon>eudicotyledons</taxon>
        <taxon>Gunneridae</taxon>
        <taxon>Pentapetalae</taxon>
        <taxon>asterids</taxon>
        <taxon>lamiids</taxon>
        <taxon>Lamiales</taxon>
        <taxon>Lentibulariaceae</taxon>
        <taxon>Genlisea</taxon>
    </lineage>
</organism>
<dbReference type="Pfam" id="PF00651">
    <property type="entry name" value="BTB"/>
    <property type="match status" value="1"/>
</dbReference>
<feature type="domain" description="MATH" evidence="4">
    <location>
        <begin position="14"/>
        <end position="139"/>
    </location>
</feature>
<dbReference type="CDD" id="cd00121">
    <property type="entry name" value="MATH"/>
    <property type="match status" value="1"/>
</dbReference>
<dbReference type="PANTHER" id="PTHR26379:SF187">
    <property type="entry name" value="OS07G0655300 PROTEIN"/>
    <property type="match status" value="1"/>
</dbReference>
<dbReference type="PROSITE" id="PS50144">
    <property type="entry name" value="MATH"/>
    <property type="match status" value="1"/>
</dbReference>
<proteinExistence type="inferred from homology"/>
<dbReference type="SUPFAM" id="SSF54695">
    <property type="entry name" value="POZ domain"/>
    <property type="match status" value="1"/>
</dbReference>
<dbReference type="Proteomes" id="UP000015453">
    <property type="component" value="Unassembled WGS sequence"/>
</dbReference>
<comment type="caution">
    <text evidence="5">The sequence shown here is derived from an EMBL/GenBank/DDBJ whole genome shotgun (WGS) entry which is preliminary data.</text>
</comment>
<dbReference type="Gene3D" id="2.60.210.10">
    <property type="entry name" value="Apoptosis, Tumor Necrosis Factor Receptor Associated Protein 2, Chain A"/>
    <property type="match status" value="1"/>
</dbReference>
<sequence length="348" mass="39006">MAVSSSVSECRAVNGLHDFTIVRYSLAKLFGVGYAVKSETFKVGDRSWSIVFYPLGRSDSGSASIYLNLVDGSPDVTFNFEMSILEQTVGKGNFVRCENYRSVLRPSSKYWGWIDFIKVSELESSNYLKDDCIRIRCTITILFATMVRESHSQGEPIDHVPSSSSISKDLERLLEFGSGCDVTLVVDVHKFNAHKFILAARSTVFDAMFFGPSSDPNLKCATIPDMDPNILKAMLDFVYCDELYGEISNSVYRSLFDAADRYGFSRLKAYCQAKLCEDIRAQTVASVMVIAKLTNNSKLKSTCLDYVVSLENVEEVMKTDGFRDIVDNHSELLSELTEAIVLSKRRPR</sequence>
<dbReference type="InterPro" id="IPR002083">
    <property type="entry name" value="MATH/TRAF_dom"/>
</dbReference>
<dbReference type="Pfam" id="PF24570">
    <property type="entry name" value="BACK_BPM_SPOP"/>
    <property type="match status" value="1"/>
</dbReference>
<comment type="pathway">
    <text evidence="1">Protein modification; protein ubiquitination.</text>
</comment>
<accession>S8DU60</accession>
<evidence type="ECO:0000259" key="3">
    <source>
        <dbReference type="PROSITE" id="PS50097"/>
    </source>
</evidence>
<dbReference type="OrthoDB" id="6359816at2759"/>
<dbReference type="Gene3D" id="3.30.710.10">
    <property type="entry name" value="Potassium Channel Kv1.1, Chain A"/>
    <property type="match status" value="1"/>
</dbReference>
<evidence type="ECO:0000256" key="1">
    <source>
        <dbReference type="ARBA" id="ARBA00004906"/>
    </source>
</evidence>
<dbReference type="Pfam" id="PF22486">
    <property type="entry name" value="MATH_2"/>
    <property type="match status" value="1"/>
</dbReference>
<dbReference type="PROSITE" id="PS50097">
    <property type="entry name" value="BTB"/>
    <property type="match status" value="1"/>
</dbReference>
<gene>
    <name evidence="5" type="ORF">M569_11403</name>
</gene>
<dbReference type="InterPro" id="IPR000210">
    <property type="entry name" value="BTB/POZ_dom"/>
</dbReference>
<dbReference type="InterPro" id="IPR056423">
    <property type="entry name" value="BACK_BPM_SPOP"/>
</dbReference>
<dbReference type="InterPro" id="IPR045005">
    <property type="entry name" value="BPM1-6"/>
</dbReference>
<dbReference type="InterPro" id="IPR011333">
    <property type="entry name" value="SKP1/BTB/POZ_sf"/>
</dbReference>
<reference evidence="5 6" key="1">
    <citation type="journal article" date="2013" name="BMC Genomics">
        <title>The miniature genome of a carnivorous plant Genlisea aurea contains a low number of genes and short non-coding sequences.</title>
        <authorList>
            <person name="Leushkin E.V."/>
            <person name="Sutormin R.A."/>
            <person name="Nabieva E.R."/>
            <person name="Penin A.A."/>
            <person name="Kondrashov A.S."/>
            <person name="Logacheva M.D."/>
        </authorList>
    </citation>
    <scope>NUCLEOTIDE SEQUENCE [LARGE SCALE GENOMIC DNA]</scope>
</reference>
<dbReference type="Gene3D" id="1.25.40.420">
    <property type="match status" value="1"/>
</dbReference>